<comment type="caution">
    <text evidence="2">The sequence shown here is derived from an EMBL/GenBank/DDBJ whole genome shotgun (WGS) entry which is preliminary data.</text>
</comment>
<dbReference type="InterPro" id="IPR007657">
    <property type="entry name" value="Glycosyltransferase_61"/>
</dbReference>
<reference evidence="2 3" key="1">
    <citation type="journal article" date="2018" name="BMC Genomics">
        <title>Genomic comparison of Trypanosoma conorhini and Trypanosoma rangeli to Trypanosoma cruzi strains of high and low virulence.</title>
        <authorList>
            <person name="Bradwell K.R."/>
            <person name="Koparde V.N."/>
            <person name="Matveyev A.V."/>
            <person name="Serrano M.G."/>
            <person name="Alves J.M."/>
            <person name="Parikh H."/>
            <person name="Huang B."/>
            <person name="Lee V."/>
            <person name="Espinosa-Alvarez O."/>
            <person name="Ortiz P.A."/>
            <person name="Costa-Martins A.G."/>
            <person name="Teixeira M.M."/>
            <person name="Buck G.A."/>
        </authorList>
    </citation>
    <scope>NUCLEOTIDE SEQUENCE [LARGE SCALE GENOMIC DNA]</scope>
    <source>
        <strain evidence="2 3">AM80</strain>
    </source>
</reference>
<name>A0A422NDB1_TRYRA</name>
<dbReference type="EMBL" id="MKGL01000194">
    <property type="protein sequence ID" value="RNF03477.1"/>
    <property type="molecule type" value="Genomic_DNA"/>
</dbReference>
<keyword evidence="3" id="KW-1185">Reference proteome</keyword>
<dbReference type="RefSeq" id="XP_029237529.1">
    <property type="nucleotide sequence ID" value="XM_029382511.1"/>
</dbReference>
<proteinExistence type="predicted"/>
<dbReference type="GO" id="GO:0016757">
    <property type="term" value="F:glycosyltransferase activity"/>
    <property type="evidence" value="ECO:0007669"/>
    <property type="project" value="UniProtKB-KW"/>
</dbReference>
<dbReference type="Proteomes" id="UP000283634">
    <property type="component" value="Unassembled WGS sequence"/>
</dbReference>
<evidence type="ECO:0000313" key="2">
    <source>
        <dbReference type="EMBL" id="RNF03477.1"/>
    </source>
</evidence>
<evidence type="ECO:0000313" key="3">
    <source>
        <dbReference type="Proteomes" id="UP000283634"/>
    </source>
</evidence>
<accession>A0A422NDB1</accession>
<gene>
    <name evidence="2" type="ORF">TraAM80_05638</name>
</gene>
<dbReference type="PANTHER" id="PTHR20961">
    <property type="entry name" value="GLYCOSYLTRANSFERASE"/>
    <property type="match status" value="1"/>
</dbReference>
<dbReference type="AlphaFoldDB" id="A0A422NDB1"/>
<evidence type="ECO:0000256" key="1">
    <source>
        <dbReference type="SAM" id="MobiDB-lite"/>
    </source>
</evidence>
<dbReference type="EC" id="2.4.-.-" evidence="2"/>
<protein>
    <submittedName>
        <fullName evidence="2">Glycosyltransferase</fullName>
        <ecNumber evidence="2">2.4.-.-</ecNumber>
    </submittedName>
</protein>
<dbReference type="OrthoDB" id="529273at2759"/>
<keyword evidence="2" id="KW-0328">Glycosyltransferase</keyword>
<sequence length="659" mass="73221">MHVKSTYMRQPLERQHMSLMRLLGTCARRPPSQRWFTLILLLLLLLLLLFSFLLIPTPFHVPGGDDYYATAAAATTLRGITVYFDVNASDGGVQPTAHTRYSRTFILPYGGTEEGGEEVGGSGDAGNDIDMKVQDDMGMRLQAAGYRLYGNVCLVRNGTRLRLHRRLEEKMLQRDVAFIVHGDQCDTGGLSREMTSLFAWLQQWKLLLEGRNESRLPLCTMGKEGDRVSCTITILIAVASDGSGRCMRKDKLNFYHFHLLHWIRVVTGRFHLSPWWSNDGSAADNMANARYVVVKLSAGRTQTSASLKLSSSRTLGCYSYAARTEKGSLRWFPSTSLAHRFRQRWLQYLHHQYSQKEPLRSDPVQAFAAMWGTQPLSPVLRRMILGAVVNTTAPTTCSSGKEVHSVRNESEAASMPSARRHSKRLAGAIKPRTLTEVASLRDAGPLRLTVLLPHATEQYDVKKLVLYLHEKFGRVSRIQLLYIFGEGPACADVEQVVVSCVHDDYLEVLRVLASTDLLITPHGAALASMVAMQPGSVVIELFPRYCRSFLYLELAVAMHVVYVSHEGKDQGAAKAHTLPGTGDAEGSMPWDAGGNASTSAAVGGMPQRPLQHPHPGAACRDRRTTDISAVRLYHLVKNGLSSVWLRNGRFSGVMVFDRR</sequence>
<dbReference type="VEuPathDB" id="TriTrypDB:TRSC58_01113"/>
<feature type="region of interest" description="Disordered" evidence="1">
    <location>
        <begin position="598"/>
        <end position="619"/>
    </location>
</feature>
<dbReference type="GeneID" id="40329571"/>
<organism evidence="2 3">
    <name type="scientific">Trypanosoma rangeli</name>
    <dbReference type="NCBI Taxonomy" id="5698"/>
    <lineage>
        <taxon>Eukaryota</taxon>
        <taxon>Discoba</taxon>
        <taxon>Euglenozoa</taxon>
        <taxon>Kinetoplastea</taxon>
        <taxon>Metakinetoplastina</taxon>
        <taxon>Trypanosomatida</taxon>
        <taxon>Trypanosomatidae</taxon>
        <taxon>Trypanosoma</taxon>
        <taxon>Herpetosoma</taxon>
    </lineage>
</organism>
<dbReference type="OMA" id="HATEQYD"/>
<keyword evidence="2" id="KW-0808">Transferase</keyword>